<dbReference type="Proteomes" id="UP000007875">
    <property type="component" value="Unassembled WGS sequence"/>
</dbReference>
<feature type="compositionally biased region" description="Basic and acidic residues" evidence="1">
    <location>
        <begin position="263"/>
        <end position="272"/>
    </location>
</feature>
<evidence type="ECO:0000256" key="1">
    <source>
        <dbReference type="SAM" id="MobiDB-lite"/>
    </source>
</evidence>
<name>H2YCZ5_CIOSA</name>
<feature type="domain" description="DUF7030" evidence="3">
    <location>
        <begin position="26"/>
        <end position="60"/>
    </location>
</feature>
<feature type="domain" description="Lysine-specific demethylase 3A/B tudor" evidence="2">
    <location>
        <begin position="156"/>
        <end position="214"/>
    </location>
</feature>
<feature type="compositionally biased region" description="Basic residues" evidence="1">
    <location>
        <begin position="279"/>
        <end position="289"/>
    </location>
</feature>
<dbReference type="Ensembl" id="ENSCSAVT00000003242.1">
    <property type="protein sequence ID" value="ENSCSAVP00000003193.1"/>
    <property type="gene ID" value="ENSCSAVG00000001899.1"/>
</dbReference>
<evidence type="ECO:0000313" key="4">
    <source>
        <dbReference type="Ensembl" id="ENSCSAVP00000003193.1"/>
    </source>
</evidence>
<keyword evidence="5" id="KW-1185">Reference proteome</keyword>
<reference evidence="4" key="2">
    <citation type="submission" date="2025-08" db="UniProtKB">
        <authorList>
            <consortium name="Ensembl"/>
        </authorList>
    </citation>
    <scope>IDENTIFICATION</scope>
</reference>
<sequence>MDVIQPRAEYVGKKIIVKDTELEINLWKSGFIRCSTIEDDGTDLMLLVEWVDQSWEDREWVRMDDFPQVFIESQVSTVKDKIVLVFAAVHAASESNVLIEFFNDNLRDFVDKDTLTQINTVGQIMKAARSEDCKTKEDIMNWINLQRTQQALLQYENSLPGIRVLMYGINSTVRWINALITGHGKAGRLQVLNEQVLTPTIVDPREIQVMFLDPNMIIDILDNNLGVYQRRSRRGTSSANVSPLPTPKRRSSVTKRKSLPEILVDKPKREKLGSNNKAPQRKRTSRSRKSNSSTELTPLPQ</sequence>
<dbReference type="STRING" id="51511.ENSCSAVP00000003193"/>
<evidence type="ECO:0000313" key="5">
    <source>
        <dbReference type="Proteomes" id="UP000007875"/>
    </source>
</evidence>
<evidence type="ECO:0000259" key="3">
    <source>
        <dbReference type="Pfam" id="PF22989"/>
    </source>
</evidence>
<evidence type="ECO:0000259" key="2">
    <source>
        <dbReference type="Pfam" id="PF22987"/>
    </source>
</evidence>
<protein>
    <submittedName>
        <fullName evidence="4">Uncharacterized protein</fullName>
    </submittedName>
</protein>
<dbReference type="Pfam" id="PF22987">
    <property type="entry name" value="Tudor_KDM3B"/>
    <property type="match status" value="1"/>
</dbReference>
<dbReference type="OMA" id="DIMNWIN"/>
<proteinExistence type="predicted"/>
<accession>H2YCZ5</accession>
<dbReference type="InterPro" id="IPR054503">
    <property type="entry name" value="KDM3AB_Tudor"/>
</dbReference>
<feature type="region of interest" description="Disordered" evidence="1">
    <location>
        <begin position="231"/>
        <end position="301"/>
    </location>
</feature>
<dbReference type="AlphaFoldDB" id="H2YCZ5"/>
<feature type="compositionally biased region" description="Basic residues" evidence="1">
    <location>
        <begin position="247"/>
        <end position="257"/>
    </location>
</feature>
<organism evidence="4 5">
    <name type="scientific">Ciona savignyi</name>
    <name type="common">Pacific transparent sea squirt</name>
    <dbReference type="NCBI Taxonomy" id="51511"/>
    <lineage>
        <taxon>Eukaryota</taxon>
        <taxon>Metazoa</taxon>
        <taxon>Chordata</taxon>
        <taxon>Tunicata</taxon>
        <taxon>Ascidiacea</taxon>
        <taxon>Phlebobranchia</taxon>
        <taxon>Cionidae</taxon>
        <taxon>Ciona</taxon>
    </lineage>
</organism>
<dbReference type="InParanoid" id="H2YCZ5"/>
<reference evidence="4" key="3">
    <citation type="submission" date="2025-09" db="UniProtKB">
        <authorList>
            <consortium name="Ensembl"/>
        </authorList>
    </citation>
    <scope>IDENTIFICATION</scope>
</reference>
<reference evidence="5" key="1">
    <citation type="submission" date="2003-08" db="EMBL/GenBank/DDBJ databases">
        <authorList>
            <person name="Birren B."/>
            <person name="Nusbaum C."/>
            <person name="Abebe A."/>
            <person name="Abouelleil A."/>
            <person name="Adekoya E."/>
            <person name="Ait-zahra M."/>
            <person name="Allen N."/>
            <person name="Allen T."/>
            <person name="An P."/>
            <person name="Anderson M."/>
            <person name="Anderson S."/>
            <person name="Arachchi H."/>
            <person name="Armbruster J."/>
            <person name="Bachantsang P."/>
            <person name="Baldwin J."/>
            <person name="Barry A."/>
            <person name="Bayul T."/>
            <person name="Blitshsteyn B."/>
            <person name="Bloom T."/>
            <person name="Blye J."/>
            <person name="Boguslavskiy L."/>
            <person name="Borowsky M."/>
            <person name="Boukhgalter B."/>
            <person name="Brunache A."/>
            <person name="Butler J."/>
            <person name="Calixte N."/>
            <person name="Calvo S."/>
            <person name="Camarata J."/>
            <person name="Campo K."/>
            <person name="Chang J."/>
            <person name="Cheshatsang Y."/>
            <person name="Citroen M."/>
            <person name="Collymore A."/>
            <person name="Considine T."/>
            <person name="Cook A."/>
            <person name="Cooke P."/>
            <person name="Corum B."/>
            <person name="Cuomo C."/>
            <person name="David R."/>
            <person name="Dawoe T."/>
            <person name="Degray S."/>
            <person name="Dodge S."/>
            <person name="Dooley K."/>
            <person name="Dorje P."/>
            <person name="Dorjee K."/>
            <person name="Dorris L."/>
            <person name="Duffey N."/>
            <person name="Dupes A."/>
            <person name="Elkins T."/>
            <person name="Engels R."/>
            <person name="Erickson J."/>
            <person name="Farina A."/>
            <person name="Faro S."/>
            <person name="Ferreira P."/>
            <person name="Fischer H."/>
            <person name="Fitzgerald M."/>
            <person name="Foley K."/>
            <person name="Gage D."/>
            <person name="Galagan J."/>
            <person name="Gearin G."/>
            <person name="Gnerre S."/>
            <person name="Gnirke A."/>
            <person name="Goyette A."/>
            <person name="Graham J."/>
            <person name="Grandbois E."/>
            <person name="Gyaltsen K."/>
            <person name="Hafez N."/>
            <person name="Hagopian D."/>
            <person name="Hagos B."/>
            <person name="Hall J."/>
            <person name="Hatcher B."/>
            <person name="Heller A."/>
            <person name="Higgins H."/>
            <person name="Honan T."/>
            <person name="Horn A."/>
            <person name="Houde N."/>
            <person name="Hughes L."/>
            <person name="Hulme W."/>
            <person name="Husby E."/>
            <person name="Iliev I."/>
            <person name="Jaffe D."/>
            <person name="Jones C."/>
            <person name="Kamal M."/>
            <person name="Kamat A."/>
            <person name="Kamvysselis M."/>
            <person name="Karlsson E."/>
            <person name="Kells C."/>
            <person name="Kieu A."/>
            <person name="Kisner P."/>
            <person name="Kodira C."/>
            <person name="Kulbokas E."/>
            <person name="Labutti K."/>
            <person name="Lama D."/>
            <person name="Landers T."/>
            <person name="Leger J."/>
            <person name="Levine S."/>
            <person name="Lewis D."/>
            <person name="Lewis T."/>
            <person name="Lindblad-toh K."/>
            <person name="Liu X."/>
            <person name="Lokyitsang T."/>
            <person name="Lokyitsang Y."/>
            <person name="Lucien O."/>
            <person name="Lui A."/>
            <person name="Ma L.J."/>
            <person name="Mabbitt R."/>
            <person name="Macdonald J."/>
            <person name="Maclean C."/>
            <person name="Major J."/>
            <person name="Manning J."/>
            <person name="Marabella R."/>
            <person name="Maru K."/>
            <person name="Matthews C."/>
            <person name="Mauceli E."/>
            <person name="Mccarthy M."/>
            <person name="Mcdonough S."/>
            <person name="Mcghee T."/>
            <person name="Meldrim J."/>
            <person name="Meneus L."/>
            <person name="Mesirov J."/>
            <person name="Mihalev A."/>
            <person name="Mihova T."/>
            <person name="Mikkelsen T."/>
            <person name="Mlenga V."/>
            <person name="Moru K."/>
            <person name="Mozes J."/>
            <person name="Mulrain L."/>
            <person name="Munson G."/>
            <person name="Naylor J."/>
            <person name="Newes C."/>
            <person name="Nguyen C."/>
            <person name="Nguyen N."/>
            <person name="Nguyen T."/>
            <person name="Nicol R."/>
            <person name="Nielsen C."/>
            <person name="Nizzari M."/>
            <person name="Norbu C."/>
            <person name="Norbu N."/>
            <person name="O'donnell P."/>
            <person name="Okoawo O."/>
            <person name="O'leary S."/>
            <person name="Omotosho B."/>
            <person name="O'neill K."/>
            <person name="Osman S."/>
            <person name="Parker S."/>
            <person name="Perrin D."/>
            <person name="Phunkhang P."/>
            <person name="Piqani B."/>
            <person name="Purcell S."/>
            <person name="Rachupka T."/>
            <person name="Ramasamy U."/>
            <person name="Rameau R."/>
            <person name="Ray V."/>
            <person name="Raymond C."/>
            <person name="Retta R."/>
            <person name="Richardson S."/>
            <person name="Rise C."/>
            <person name="Rodriguez J."/>
            <person name="Rogers J."/>
            <person name="Rogov P."/>
            <person name="Rutman M."/>
            <person name="Schupbach R."/>
            <person name="Seaman C."/>
            <person name="Settipalli S."/>
            <person name="Sharpe T."/>
            <person name="Sheridan J."/>
            <person name="Sherpa N."/>
            <person name="Shi J."/>
            <person name="Smirnov S."/>
            <person name="Smith C."/>
            <person name="Sougnez C."/>
            <person name="Spencer B."/>
            <person name="Stalker J."/>
            <person name="Stange-thomann N."/>
            <person name="Stavropoulos S."/>
            <person name="Stetson K."/>
            <person name="Stone C."/>
            <person name="Stone S."/>
            <person name="Stubbs M."/>
            <person name="Talamas J."/>
            <person name="Tchuinga P."/>
            <person name="Tenzing P."/>
            <person name="Tesfaye S."/>
            <person name="Theodore J."/>
            <person name="Thoulutsang Y."/>
            <person name="Topham K."/>
            <person name="Towey S."/>
            <person name="Tsamla T."/>
            <person name="Tsomo N."/>
            <person name="Vallee D."/>
            <person name="Vassiliev H."/>
            <person name="Venkataraman V."/>
            <person name="Vinson J."/>
            <person name="Vo A."/>
            <person name="Wade C."/>
            <person name="Wang S."/>
            <person name="Wangchuk T."/>
            <person name="Wangdi T."/>
            <person name="Whittaker C."/>
            <person name="Wilkinson J."/>
            <person name="Wu Y."/>
            <person name="Wyman D."/>
            <person name="Yadav S."/>
            <person name="Yang S."/>
            <person name="Yang X."/>
            <person name="Yeager S."/>
            <person name="Yee E."/>
            <person name="Young G."/>
            <person name="Zainoun J."/>
            <person name="Zembeck L."/>
            <person name="Zimmer A."/>
            <person name="Zody M."/>
            <person name="Lander E."/>
        </authorList>
    </citation>
    <scope>NUCLEOTIDE SEQUENCE [LARGE SCALE GENOMIC DNA]</scope>
</reference>
<dbReference type="HOGENOM" id="CLU_925990_0_0_1"/>
<dbReference type="InterPro" id="IPR054294">
    <property type="entry name" value="DUF7030"/>
</dbReference>
<dbReference type="Pfam" id="PF22989">
    <property type="entry name" value="DUF7030"/>
    <property type="match status" value="1"/>
</dbReference>